<dbReference type="Proteomes" id="UP001165289">
    <property type="component" value="Unassembled WGS sequence"/>
</dbReference>
<evidence type="ECO:0000313" key="2">
    <source>
        <dbReference type="Proteomes" id="UP001165289"/>
    </source>
</evidence>
<name>A0AAV7KGH2_9METZ</name>
<dbReference type="PANTHER" id="PTHR46060:SF1">
    <property type="entry name" value="MARINER MOS1 TRANSPOSASE-LIKE PROTEIN"/>
    <property type="match status" value="1"/>
</dbReference>
<dbReference type="AlphaFoldDB" id="A0AAV7KGH2"/>
<dbReference type="InterPro" id="IPR036397">
    <property type="entry name" value="RNaseH_sf"/>
</dbReference>
<protein>
    <recommendedName>
        <fullName evidence="3">Transposase</fullName>
    </recommendedName>
</protein>
<organism evidence="1 2">
    <name type="scientific">Oopsacas minuta</name>
    <dbReference type="NCBI Taxonomy" id="111878"/>
    <lineage>
        <taxon>Eukaryota</taxon>
        <taxon>Metazoa</taxon>
        <taxon>Porifera</taxon>
        <taxon>Hexactinellida</taxon>
        <taxon>Hexasterophora</taxon>
        <taxon>Lyssacinosida</taxon>
        <taxon>Leucopsacidae</taxon>
        <taxon>Oopsacas</taxon>
    </lineage>
</organism>
<keyword evidence="2" id="KW-1185">Reference proteome</keyword>
<dbReference type="Gene3D" id="3.30.420.10">
    <property type="entry name" value="Ribonuclease H-like superfamily/Ribonuclease H"/>
    <property type="match status" value="1"/>
</dbReference>
<evidence type="ECO:0008006" key="3">
    <source>
        <dbReference type="Google" id="ProtNLM"/>
    </source>
</evidence>
<reference evidence="1 2" key="1">
    <citation type="journal article" date="2023" name="BMC Biol.">
        <title>The compact genome of the sponge Oopsacas minuta (Hexactinellida) is lacking key metazoan core genes.</title>
        <authorList>
            <person name="Santini S."/>
            <person name="Schenkelaars Q."/>
            <person name="Jourda C."/>
            <person name="Duchesne M."/>
            <person name="Belahbib H."/>
            <person name="Rocher C."/>
            <person name="Selva M."/>
            <person name="Riesgo A."/>
            <person name="Vervoort M."/>
            <person name="Leys S.P."/>
            <person name="Kodjabachian L."/>
            <person name="Le Bivic A."/>
            <person name="Borchiellini C."/>
            <person name="Claverie J.M."/>
            <person name="Renard E."/>
        </authorList>
    </citation>
    <scope>NUCLEOTIDE SEQUENCE [LARGE SCALE GENOMIC DNA]</scope>
    <source>
        <strain evidence="1">SPO-2</strain>
    </source>
</reference>
<evidence type="ECO:0000313" key="1">
    <source>
        <dbReference type="EMBL" id="KAI6660181.1"/>
    </source>
</evidence>
<dbReference type="GO" id="GO:0003676">
    <property type="term" value="F:nucleic acid binding"/>
    <property type="evidence" value="ECO:0007669"/>
    <property type="project" value="InterPro"/>
</dbReference>
<accession>A0AAV7KGH2</accession>
<sequence length="109" mass="12435">MVWAVKGEAPPLNPRPDFRDQKVLYSIFFDAHDSVVQIIIRKGKTITGTFMQTVASQKWENITRSEGQSLDRGGIRLLHENALPHKTKLVKSELDRMRVAELDHPTLLT</sequence>
<dbReference type="InterPro" id="IPR052709">
    <property type="entry name" value="Transposase-MT_Hybrid"/>
</dbReference>
<gene>
    <name evidence="1" type="ORF">LOD99_10492</name>
</gene>
<dbReference type="EMBL" id="JAKMXF010000039">
    <property type="protein sequence ID" value="KAI6660181.1"/>
    <property type="molecule type" value="Genomic_DNA"/>
</dbReference>
<proteinExistence type="predicted"/>
<dbReference type="PANTHER" id="PTHR46060">
    <property type="entry name" value="MARINER MOS1 TRANSPOSASE-LIKE PROTEIN"/>
    <property type="match status" value="1"/>
</dbReference>
<comment type="caution">
    <text evidence="1">The sequence shown here is derived from an EMBL/GenBank/DDBJ whole genome shotgun (WGS) entry which is preliminary data.</text>
</comment>